<dbReference type="GO" id="GO:0009252">
    <property type="term" value="P:peptidoglycan biosynthetic process"/>
    <property type="evidence" value="ECO:0007669"/>
    <property type="project" value="UniProtKB-KW"/>
</dbReference>
<feature type="binding site" evidence="8">
    <location>
        <position position="251"/>
    </location>
    <ligand>
        <name>substrate</name>
    </ligand>
</feature>
<feature type="signal peptide" evidence="10">
    <location>
        <begin position="1"/>
        <end position="22"/>
    </location>
</feature>
<comment type="similarity">
    <text evidence="1 9">Belongs to the peptidase S11 family.</text>
</comment>
<dbReference type="PRINTS" id="PR00725">
    <property type="entry name" value="DADACBPTASE1"/>
</dbReference>
<keyword evidence="12" id="KW-0121">Carboxypeptidase</keyword>
<dbReference type="Gene3D" id="3.40.710.10">
    <property type="entry name" value="DD-peptidase/beta-lactamase superfamily"/>
    <property type="match status" value="1"/>
</dbReference>
<dbReference type="PROSITE" id="PS51257">
    <property type="entry name" value="PROKAR_LIPOPROTEIN"/>
    <property type="match status" value="1"/>
</dbReference>
<sequence>MKMTKVCATALLTLTASVSLSACIDREAVTPTKENSAISTPEKIVKEKPIPSPNLGISSVSSALYDIKKSKPLYEENPQVVTPIASVTKLMTTYLVLQAIHDKKLSWDEKLSLEPLDDKAAISLYMTTSKKAWTVKDLYAAMIVMSANDAAEALGKRLSDDFPAKMNKTAKSMGLSNRSNFVSASGLDKDGKENVSISKDLFLLASELITKFPEVLDMTSKASYVTSNDYTLKSTDALLANKEIDGLDGLKTGFTDGAGYCFVGTAEQNGKRLISIVLKAQTTDARFQDTKKLMAYGFANQHKTSYEK</sequence>
<evidence type="ECO:0000256" key="4">
    <source>
        <dbReference type="ARBA" id="ARBA00022960"/>
    </source>
</evidence>
<dbReference type="GO" id="GO:0009002">
    <property type="term" value="F:serine-type D-Ala-D-Ala carboxypeptidase activity"/>
    <property type="evidence" value="ECO:0007669"/>
    <property type="project" value="InterPro"/>
</dbReference>
<keyword evidence="5" id="KW-0573">Peptidoglycan synthesis</keyword>
<keyword evidence="3" id="KW-0378">Hydrolase</keyword>
<dbReference type="STRING" id="1265846.PROCOU_17164"/>
<evidence type="ECO:0000259" key="11">
    <source>
        <dbReference type="Pfam" id="PF00768"/>
    </source>
</evidence>
<keyword evidence="2 10" id="KW-0732">Signal</keyword>
<evidence type="ECO:0000313" key="12">
    <source>
        <dbReference type="EMBL" id="TDR54593.1"/>
    </source>
</evidence>
<accession>A0A4R6ZPT9</accession>
<protein>
    <submittedName>
        <fullName evidence="12">D-alanyl-D-alanine carboxypeptidase (Penicillin-binding protein 5/6)</fullName>
    </submittedName>
</protein>
<evidence type="ECO:0000256" key="8">
    <source>
        <dbReference type="PIRSR" id="PIRSR618044-2"/>
    </source>
</evidence>
<dbReference type="GO" id="GO:0071555">
    <property type="term" value="P:cell wall organization"/>
    <property type="evidence" value="ECO:0007669"/>
    <property type="project" value="UniProtKB-KW"/>
</dbReference>
<gene>
    <name evidence="12" type="ORF">DFP96_102181</name>
</gene>
<dbReference type="InterPro" id="IPR012338">
    <property type="entry name" value="Beta-lactam/transpept-like"/>
</dbReference>
<dbReference type="PANTHER" id="PTHR21581:SF11">
    <property type="entry name" value="D-ALANYL-D-ALANINE CARBOXYPEPTIDASE DACA"/>
    <property type="match status" value="1"/>
</dbReference>
<keyword evidence="12" id="KW-0645">Protease</keyword>
<evidence type="ECO:0000256" key="1">
    <source>
        <dbReference type="ARBA" id="ARBA00007164"/>
    </source>
</evidence>
<reference evidence="12 13" key="1">
    <citation type="submission" date="2019-03" db="EMBL/GenBank/DDBJ databases">
        <title>Genomic Encyclopedia of Type Strains, Phase III (KMG-III): the genomes of soil and plant-associated and newly described type strains.</title>
        <authorList>
            <person name="Whitman W."/>
        </authorList>
    </citation>
    <scope>NUCLEOTIDE SEQUENCE [LARGE SCALE GENOMIC DNA]</scope>
    <source>
        <strain evidence="12 13">CECT 7972</strain>
    </source>
</reference>
<evidence type="ECO:0000256" key="5">
    <source>
        <dbReference type="ARBA" id="ARBA00022984"/>
    </source>
</evidence>
<keyword evidence="6" id="KW-0961">Cell wall biogenesis/degradation</keyword>
<comment type="caution">
    <text evidence="12">The sequence shown here is derived from an EMBL/GenBank/DDBJ whole genome shotgun (WGS) entry which is preliminary data.</text>
</comment>
<evidence type="ECO:0000256" key="9">
    <source>
        <dbReference type="RuleBase" id="RU004016"/>
    </source>
</evidence>
<evidence type="ECO:0000256" key="3">
    <source>
        <dbReference type="ARBA" id="ARBA00022801"/>
    </source>
</evidence>
<feature type="active site" evidence="7">
    <location>
        <position position="146"/>
    </location>
</feature>
<dbReference type="Pfam" id="PF00768">
    <property type="entry name" value="Peptidase_S11"/>
    <property type="match status" value="1"/>
</dbReference>
<dbReference type="RefSeq" id="WP_051994456.1">
    <property type="nucleotide sequence ID" value="NZ_JAASUO010000002.1"/>
</dbReference>
<name>A0A4R6ZPT9_9LIST</name>
<feature type="active site" description="Acyl-ester intermediate" evidence="7">
    <location>
        <position position="86"/>
    </location>
</feature>
<dbReference type="GO" id="GO:0006508">
    <property type="term" value="P:proteolysis"/>
    <property type="evidence" value="ECO:0007669"/>
    <property type="project" value="InterPro"/>
</dbReference>
<keyword evidence="13" id="KW-1185">Reference proteome</keyword>
<evidence type="ECO:0000256" key="10">
    <source>
        <dbReference type="SAM" id="SignalP"/>
    </source>
</evidence>
<feature type="chain" id="PRO_5038732044" evidence="10">
    <location>
        <begin position="23"/>
        <end position="308"/>
    </location>
</feature>
<dbReference type="AlphaFoldDB" id="A0A4R6ZPT9"/>
<keyword evidence="4" id="KW-0133">Cell shape</keyword>
<dbReference type="InterPro" id="IPR018044">
    <property type="entry name" value="Peptidase_S11"/>
</dbReference>
<evidence type="ECO:0000256" key="7">
    <source>
        <dbReference type="PIRSR" id="PIRSR618044-1"/>
    </source>
</evidence>
<evidence type="ECO:0000256" key="6">
    <source>
        <dbReference type="ARBA" id="ARBA00023316"/>
    </source>
</evidence>
<evidence type="ECO:0000256" key="2">
    <source>
        <dbReference type="ARBA" id="ARBA00022729"/>
    </source>
</evidence>
<dbReference type="Proteomes" id="UP000295558">
    <property type="component" value="Unassembled WGS sequence"/>
</dbReference>
<organism evidence="12 13">
    <name type="scientific">Listeria rocourtiae</name>
    <dbReference type="NCBI Taxonomy" id="647910"/>
    <lineage>
        <taxon>Bacteria</taxon>
        <taxon>Bacillati</taxon>
        <taxon>Bacillota</taxon>
        <taxon>Bacilli</taxon>
        <taxon>Bacillales</taxon>
        <taxon>Listeriaceae</taxon>
        <taxon>Listeria</taxon>
    </lineage>
</organism>
<dbReference type="GO" id="GO:0008360">
    <property type="term" value="P:regulation of cell shape"/>
    <property type="evidence" value="ECO:0007669"/>
    <property type="project" value="UniProtKB-KW"/>
</dbReference>
<dbReference type="PANTHER" id="PTHR21581">
    <property type="entry name" value="D-ALANYL-D-ALANINE CARBOXYPEPTIDASE"/>
    <property type="match status" value="1"/>
</dbReference>
<dbReference type="InterPro" id="IPR001967">
    <property type="entry name" value="Peptidase_S11_N"/>
</dbReference>
<feature type="active site" description="Proton acceptor" evidence="7">
    <location>
        <position position="89"/>
    </location>
</feature>
<dbReference type="SUPFAM" id="SSF56601">
    <property type="entry name" value="beta-lactamase/transpeptidase-like"/>
    <property type="match status" value="1"/>
</dbReference>
<dbReference type="EMBL" id="SNZK01000002">
    <property type="protein sequence ID" value="TDR54593.1"/>
    <property type="molecule type" value="Genomic_DNA"/>
</dbReference>
<evidence type="ECO:0000313" key="13">
    <source>
        <dbReference type="Proteomes" id="UP000295558"/>
    </source>
</evidence>
<feature type="domain" description="Peptidase S11 D-alanyl-D-alanine carboxypeptidase A N-terminal" evidence="11">
    <location>
        <begin position="56"/>
        <end position="282"/>
    </location>
</feature>
<proteinExistence type="inferred from homology"/>